<evidence type="ECO:0000256" key="1">
    <source>
        <dbReference type="SAM" id="MobiDB-lite"/>
    </source>
</evidence>
<evidence type="ECO:0000313" key="5">
    <source>
        <dbReference type="Proteomes" id="UP000281170"/>
    </source>
</evidence>
<proteinExistence type="predicted"/>
<dbReference type="EMBL" id="LR134422">
    <property type="protein sequence ID" value="VEH85456.1"/>
    <property type="molecule type" value="Genomic_DNA"/>
</dbReference>
<evidence type="ECO:0000313" key="4">
    <source>
        <dbReference type="Proteomes" id="UP000054859"/>
    </source>
</evidence>
<accession>A0A0W0R1Q8</accession>
<feature type="compositionally biased region" description="Polar residues" evidence="1">
    <location>
        <begin position="1"/>
        <end position="18"/>
    </location>
</feature>
<feature type="region of interest" description="Disordered" evidence="1">
    <location>
        <begin position="1"/>
        <end position="20"/>
    </location>
</feature>
<dbReference type="AlphaFoldDB" id="A0A0W0R1Q8"/>
<name>A0A0W0R1Q8_9GAMM</name>
<dbReference type="PATRIC" id="fig|45056.6.peg.1598"/>
<keyword evidence="3" id="KW-0614">Plasmid</keyword>
<reference evidence="2 4" key="1">
    <citation type="submission" date="2015-11" db="EMBL/GenBank/DDBJ databases">
        <title>Identification of large and diverse effector repertoires of 38 Legionella species.</title>
        <authorList>
            <person name="Burstein D."/>
            <person name="Amaro F."/>
            <person name="Zusman T."/>
            <person name="Lifshitz Z."/>
            <person name="Cohen O."/>
            <person name="Gilbert J.A."/>
            <person name="Pupko T."/>
            <person name="Shuman H.A."/>
            <person name="Segal G."/>
        </authorList>
    </citation>
    <scope>NUCLEOTIDE SEQUENCE [LARGE SCALE GENOMIC DNA]</scope>
    <source>
        <strain evidence="2 4">1762-AUS-E</strain>
    </source>
</reference>
<evidence type="ECO:0000313" key="2">
    <source>
        <dbReference type="EMBL" id="KTC65025.1"/>
    </source>
</evidence>
<dbReference type="Proteomes" id="UP000054859">
    <property type="component" value="Unassembled WGS sequence"/>
</dbReference>
<organism evidence="2 4">
    <name type="scientific">Legionella adelaidensis</name>
    <dbReference type="NCBI Taxonomy" id="45056"/>
    <lineage>
        <taxon>Bacteria</taxon>
        <taxon>Pseudomonadati</taxon>
        <taxon>Pseudomonadota</taxon>
        <taxon>Gammaproteobacteria</taxon>
        <taxon>Legionellales</taxon>
        <taxon>Legionellaceae</taxon>
        <taxon>Legionella</taxon>
    </lineage>
</organism>
<geneLocation type="plasmid" evidence="3 5">
    <name>13</name>
</geneLocation>
<protein>
    <submittedName>
        <fullName evidence="2">Uncharacterized protein</fullName>
    </submittedName>
</protein>
<sequence length="324" mass="34396">MMSPTNEQNTSQTTSGSEIQREPHELLLVGEIAHVVSESVQQADLVLHCNGVHLPRAFNHIHKAAEVVKSVAQDQASDMTEKIVCGAIGAGAEITTQVAAGSALLCVTLPDLPIAAGTAVIVARVVSVAALTETAQKVMESTAKAAGDFTREACHAGFAMANGAASDESTRLSELESLVRALALEERETIENAARIFSHSTASVAPTSSPTYSLAITNSDQSPSFFNTRLTLNTQVSAQSQTRRQPVITSASVLSAPTAGAVLHQELELVVNATTQNNREFERIAQSSSVAQATATFFRSTQSSLDKTVTDFTTFSTAIRQRWR</sequence>
<reference evidence="3 5" key="2">
    <citation type="submission" date="2018-12" db="EMBL/GenBank/DDBJ databases">
        <authorList>
            <consortium name="Pathogen Informatics"/>
        </authorList>
    </citation>
    <scope>NUCLEOTIDE SEQUENCE [LARGE SCALE GENOMIC DNA]</scope>
    <source>
        <strain evidence="3 5">NCTC12735</strain>
        <plasmid evidence="5">13</plasmid>
    </source>
</reference>
<keyword evidence="4" id="KW-1185">Reference proteome</keyword>
<gene>
    <name evidence="2" type="ORF">Lade_1548</name>
    <name evidence="3" type="ORF">NCTC12735_01086</name>
</gene>
<dbReference type="Proteomes" id="UP000281170">
    <property type="component" value="Plasmid 13"/>
</dbReference>
<dbReference type="KEGG" id="ladl:NCTC12735_01086"/>
<evidence type="ECO:0000313" key="3">
    <source>
        <dbReference type="EMBL" id="VEH85456.1"/>
    </source>
</evidence>
<dbReference type="STRING" id="45056.Lade_1548"/>
<dbReference type="EMBL" id="LNKA01000010">
    <property type="protein sequence ID" value="KTC65025.1"/>
    <property type="molecule type" value="Genomic_DNA"/>
</dbReference>
<dbReference type="RefSeq" id="WP_058462630.1">
    <property type="nucleotide sequence ID" value="NZ_CAAAHS010000009.1"/>
</dbReference>